<dbReference type="RefSeq" id="WP_184047325.1">
    <property type="nucleotide sequence ID" value="NZ_JACIGK010000030.1"/>
</dbReference>
<name>A0A7W6RGI7_9PROT</name>
<evidence type="ECO:0000313" key="1">
    <source>
        <dbReference type="EMBL" id="MBB4267629.1"/>
    </source>
</evidence>
<dbReference type="AlphaFoldDB" id="A0A7W6RGI7"/>
<proteinExistence type="predicted"/>
<comment type="caution">
    <text evidence="1">The sequence shown here is derived from an EMBL/GenBank/DDBJ whole genome shotgun (WGS) entry which is preliminary data.</text>
</comment>
<evidence type="ECO:0000313" key="2">
    <source>
        <dbReference type="Proteomes" id="UP000554286"/>
    </source>
</evidence>
<accession>A0A7W6RGI7</accession>
<dbReference type="EMBL" id="JACIGK010000030">
    <property type="protein sequence ID" value="MBB4267629.1"/>
    <property type="molecule type" value="Genomic_DNA"/>
</dbReference>
<protein>
    <submittedName>
        <fullName evidence="1">Uncharacterized protein</fullName>
    </submittedName>
</protein>
<dbReference type="Proteomes" id="UP000554286">
    <property type="component" value="Unassembled WGS sequence"/>
</dbReference>
<sequence length="112" mass="12044">MVATPLLMDALQRIADLEAALRPGSAGNERDLIKADATARRAIAIAQAALDEGTQGDAPVANSPDEFLLRVYYQCGCGHEWSEVHWTEDDGRCPRCDGPCIPAHVELLDAEG</sequence>
<keyword evidence="2" id="KW-1185">Reference proteome</keyword>
<gene>
    <name evidence="1" type="ORF">GGD89_003276</name>
</gene>
<reference evidence="1 2" key="1">
    <citation type="submission" date="2020-08" db="EMBL/GenBank/DDBJ databases">
        <title>Genome sequencing of Purple Non-Sulfur Bacteria from various extreme environments.</title>
        <authorList>
            <person name="Mayer M."/>
        </authorList>
    </citation>
    <scope>NUCLEOTIDE SEQUENCE [LARGE SCALE GENOMIC DNA]</scope>
    <source>
        <strain evidence="1 2">JA131</strain>
    </source>
</reference>
<organism evidence="1 2">
    <name type="scientific">Roseospira visakhapatnamensis</name>
    <dbReference type="NCBI Taxonomy" id="390880"/>
    <lineage>
        <taxon>Bacteria</taxon>
        <taxon>Pseudomonadati</taxon>
        <taxon>Pseudomonadota</taxon>
        <taxon>Alphaproteobacteria</taxon>
        <taxon>Rhodospirillales</taxon>
        <taxon>Rhodospirillaceae</taxon>
        <taxon>Roseospira</taxon>
    </lineage>
</organism>